<dbReference type="Proteomes" id="UP001056778">
    <property type="component" value="Chromosome 6"/>
</dbReference>
<proteinExistence type="predicted"/>
<reference evidence="1" key="1">
    <citation type="submission" date="2022-04" db="EMBL/GenBank/DDBJ databases">
        <title>Chromosome-scale genome assembly of Holotrichia oblita Faldermann.</title>
        <authorList>
            <person name="Rongchong L."/>
        </authorList>
    </citation>
    <scope>NUCLEOTIDE SEQUENCE</scope>
    <source>
        <strain evidence="1">81SQS9</strain>
    </source>
</reference>
<evidence type="ECO:0000313" key="2">
    <source>
        <dbReference type="Proteomes" id="UP001056778"/>
    </source>
</evidence>
<accession>A0ACB9SYL9</accession>
<organism evidence="1 2">
    <name type="scientific">Holotrichia oblita</name>
    <name type="common">Chafer beetle</name>
    <dbReference type="NCBI Taxonomy" id="644536"/>
    <lineage>
        <taxon>Eukaryota</taxon>
        <taxon>Metazoa</taxon>
        <taxon>Ecdysozoa</taxon>
        <taxon>Arthropoda</taxon>
        <taxon>Hexapoda</taxon>
        <taxon>Insecta</taxon>
        <taxon>Pterygota</taxon>
        <taxon>Neoptera</taxon>
        <taxon>Endopterygota</taxon>
        <taxon>Coleoptera</taxon>
        <taxon>Polyphaga</taxon>
        <taxon>Scarabaeiformia</taxon>
        <taxon>Scarabaeidae</taxon>
        <taxon>Melolonthinae</taxon>
        <taxon>Holotrichia</taxon>
    </lineage>
</organism>
<name>A0ACB9SYL9_HOLOL</name>
<comment type="caution">
    <text evidence="1">The sequence shown here is derived from an EMBL/GenBank/DDBJ whole genome shotgun (WGS) entry which is preliminary data.</text>
</comment>
<evidence type="ECO:0000313" key="1">
    <source>
        <dbReference type="EMBL" id="KAI4459534.1"/>
    </source>
</evidence>
<keyword evidence="2" id="KW-1185">Reference proteome</keyword>
<dbReference type="EMBL" id="CM043020">
    <property type="protein sequence ID" value="KAI4459534.1"/>
    <property type="molecule type" value="Genomic_DNA"/>
</dbReference>
<sequence length="224" mass="26124">MTLQLVLAALYPPKEEQLWHDNIPWQPIPYHYVPKKDDKMFLAFYFNKIAVDEYNKHRNGEWKEKLQSYHDLVDYVQKHTGKVIDSPRTMFTLACTLAAEEQLGFELPNWTKEVWPDKIEEYSMREFDITSSSKRLQSLTIGALLQKIVSESVSKVKNGSYNQLHLYSAHDFTVGMILKTLNIFDERHPDYCANVAFELHNIDGVYGFKASKVDSNDVRKLKCL</sequence>
<gene>
    <name evidence="1" type="ORF">MML48_6g00011521</name>
</gene>
<protein>
    <submittedName>
        <fullName evidence="1">Acid phosphatase-related</fullName>
    </submittedName>
</protein>